<feature type="transmembrane region" description="Helical" evidence="9">
    <location>
        <begin position="78"/>
        <end position="98"/>
    </location>
</feature>
<feature type="region of interest" description="Disordered" evidence="8">
    <location>
        <begin position="33"/>
        <end position="67"/>
    </location>
</feature>
<dbReference type="Pfam" id="PF04258">
    <property type="entry name" value="Peptidase_A22B"/>
    <property type="match status" value="1"/>
</dbReference>
<feature type="transmembrane region" description="Helical" evidence="9">
    <location>
        <begin position="12"/>
        <end position="28"/>
    </location>
</feature>
<keyword evidence="11" id="KW-1185">Reference proteome</keyword>
<sequence length="528" mass="57194">MHAPDPRIVFDLLTQLVGGAALCIYFGAHSSLARPPSAAPNKASPVAGDDDDYEYDDDEADDEGDPALQAGLDASDAILLPLISALVLYGLYCLIMYLDDPEILNKIVRGYMSLVSLASIAGTYTQLLLLATNLVFPRFWRARGGSVYEARQDIKAHVPLGPAGPGAPQAFLLGPLPVGLRAAHCGALGDALWALRGRLTQKWMVRLRLRAGGAVAREKGVVQVQHVVAGLLSMATVAAYQMTNATALSNIIAVSLCHMTFTVLSPTTFVVGSMILTGLFFYDIIMVFYTPLMLTVASKLDAPVKLVASAGGKSGSMLGLGDIVLPGIMISMALRFDLWRHYHAKTKYETVPLMRTLADGTTEVAAQRTMATKPRYISVAHKWGDWLWTASFGRSADVPVALAGATFAKTYFAAAMVGYTLGLVAAMGFMLVFRHGQPALLYLVPAVLAAVWGTGWARSEIGLMLKYTEDGSLDTKEQIVEVDEQGRPVQQKQDDEEEKKKKTARETKDDKEVFVFSITEMVRKQRTA</sequence>
<comment type="caution">
    <text evidence="10">The sequence shown here is derived from an EMBL/GenBank/DDBJ whole genome shotgun (WGS) entry which is preliminary data.</text>
</comment>
<evidence type="ECO:0000313" key="11">
    <source>
        <dbReference type="Proteomes" id="UP000033483"/>
    </source>
</evidence>
<organism evidence="10 11">
    <name type="scientific">Thielaviopsis punctulata</name>
    <dbReference type="NCBI Taxonomy" id="72032"/>
    <lineage>
        <taxon>Eukaryota</taxon>
        <taxon>Fungi</taxon>
        <taxon>Dikarya</taxon>
        <taxon>Ascomycota</taxon>
        <taxon>Pezizomycotina</taxon>
        <taxon>Sordariomycetes</taxon>
        <taxon>Hypocreomycetidae</taxon>
        <taxon>Microascales</taxon>
        <taxon>Ceratocystidaceae</taxon>
        <taxon>Thielaviopsis</taxon>
    </lineage>
</organism>
<keyword evidence="5" id="KW-0256">Endoplasmic reticulum</keyword>
<dbReference type="InterPro" id="IPR007369">
    <property type="entry name" value="Peptidase_A22B_SPP"/>
</dbReference>
<accession>A0A0F4ZEG4</accession>
<dbReference type="MEROPS" id="A22.008"/>
<feature type="transmembrane region" description="Helical" evidence="9">
    <location>
        <begin position="110"/>
        <end position="131"/>
    </location>
</feature>
<keyword evidence="7 9" id="KW-0472">Membrane</keyword>
<dbReference type="PANTHER" id="PTHR12174:SF23">
    <property type="entry name" value="MINOR HISTOCOMPATIBILITY ANTIGEN H13"/>
    <property type="match status" value="1"/>
</dbReference>
<dbReference type="GO" id="GO:0042500">
    <property type="term" value="F:aspartic endopeptidase activity, intramembrane cleaving"/>
    <property type="evidence" value="ECO:0007669"/>
    <property type="project" value="InterPro"/>
</dbReference>
<evidence type="ECO:0000256" key="2">
    <source>
        <dbReference type="ARBA" id="ARBA00006859"/>
    </source>
</evidence>
<dbReference type="Proteomes" id="UP000033483">
    <property type="component" value="Unassembled WGS sequence"/>
</dbReference>
<keyword evidence="6 9" id="KW-1133">Transmembrane helix</keyword>
<protein>
    <submittedName>
        <fullName evidence="10">Uncharacterized protein</fullName>
    </submittedName>
</protein>
<dbReference type="OrthoDB" id="29661at2759"/>
<dbReference type="SMART" id="SM00730">
    <property type="entry name" value="PSN"/>
    <property type="match status" value="1"/>
</dbReference>
<keyword evidence="3 9" id="KW-0812">Transmembrane</keyword>
<name>A0A0F4ZEG4_9PEZI</name>
<dbReference type="GO" id="GO:0033619">
    <property type="term" value="P:membrane protein proteolysis"/>
    <property type="evidence" value="ECO:0007669"/>
    <property type="project" value="TreeGrafter"/>
</dbReference>
<dbReference type="AlphaFoldDB" id="A0A0F4ZEG4"/>
<feature type="compositionally biased region" description="Acidic residues" evidence="8">
    <location>
        <begin position="48"/>
        <end position="65"/>
    </location>
</feature>
<evidence type="ECO:0000256" key="4">
    <source>
        <dbReference type="ARBA" id="ARBA00022801"/>
    </source>
</evidence>
<evidence type="ECO:0000256" key="1">
    <source>
        <dbReference type="ARBA" id="ARBA00004477"/>
    </source>
</evidence>
<feature type="region of interest" description="Disordered" evidence="8">
    <location>
        <begin position="481"/>
        <end position="506"/>
    </location>
</feature>
<feature type="transmembrane region" description="Helical" evidence="9">
    <location>
        <begin position="439"/>
        <end position="457"/>
    </location>
</feature>
<evidence type="ECO:0000256" key="3">
    <source>
        <dbReference type="ARBA" id="ARBA00022692"/>
    </source>
</evidence>
<evidence type="ECO:0000256" key="7">
    <source>
        <dbReference type="ARBA" id="ARBA00023136"/>
    </source>
</evidence>
<feature type="transmembrane region" description="Helical" evidence="9">
    <location>
        <begin position="247"/>
        <end position="272"/>
    </location>
</feature>
<evidence type="ECO:0000256" key="5">
    <source>
        <dbReference type="ARBA" id="ARBA00022824"/>
    </source>
</evidence>
<dbReference type="GO" id="GO:0098553">
    <property type="term" value="C:lumenal side of endoplasmic reticulum membrane"/>
    <property type="evidence" value="ECO:0007669"/>
    <property type="project" value="TreeGrafter"/>
</dbReference>
<feature type="transmembrane region" description="Helical" evidence="9">
    <location>
        <begin position="411"/>
        <end position="433"/>
    </location>
</feature>
<evidence type="ECO:0000256" key="8">
    <source>
        <dbReference type="SAM" id="MobiDB-lite"/>
    </source>
</evidence>
<dbReference type="PANTHER" id="PTHR12174">
    <property type="entry name" value="SIGNAL PEPTIDE PEPTIDASE"/>
    <property type="match status" value="1"/>
</dbReference>
<dbReference type="GO" id="GO:0006465">
    <property type="term" value="P:signal peptide processing"/>
    <property type="evidence" value="ECO:0007669"/>
    <property type="project" value="TreeGrafter"/>
</dbReference>
<proteinExistence type="inferred from homology"/>
<dbReference type="GO" id="GO:0098554">
    <property type="term" value="C:cytoplasmic side of endoplasmic reticulum membrane"/>
    <property type="evidence" value="ECO:0007669"/>
    <property type="project" value="TreeGrafter"/>
</dbReference>
<dbReference type="EMBL" id="LAEV01001291">
    <property type="protein sequence ID" value="KKA28506.1"/>
    <property type="molecule type" value="Genomic_DNA"/>
</dbReference>
<evidence type="ECO:0000313" key="10">
    <source>
        <dbReference type="EMBL" id="KKA28506.1"/>
    </source>
</evidence>
<feature type="transmembrane region" description="Helical" evidence="9">
    <location>
        <begin position="317"/>
        <end position="338"/>
    </location>
</feature>
<keyword evidence="4" id="KW-0378">Hydrolase</keyword>
<feature type="transmembrane region" description="Helical" evidence="9">
    <location>
        <begin position="279"/>
        <end position="297"/>
    </location>
</feature>
<comment type="subcellular location">
    <subcellularLocation>
        <location evidence="1">Endoplasmic reticulum membrane</location>
        <topology evidence="1">Multi-pass membrane protein</topology>
    </subcellularLocation>
</comment>
<evidence type="ECO:0000256" key="9">
    <source>
        <dbReference type="SAM" id="Phobius"/>
    </source>
</evidence>
<comment type="similarity">
    <text evidence="2">Belongs to the peptidase A22B family.</text>
</comment>
<gene>
    <name evidence="10" type="ORF">TD95_002881</name>
</gene>
<reference evidence="10 11" key="1">
    <citation type="submission" date="2015-03" db="EMBL/GenBank/DDBJ databases">
        <authorList>
            <person name="Radwan O."/>
            <person name="Al-Naeli F.A."/>
            <person name="Rendon G.A."/>
            <person name="Fields C."/>
        </authorList>
    </citation>
    <scope>NUCLEOTIDE SEQUENCE [LARGE SCALE GENOMIC DNA]</scope>
    <source>
        <strain evidence="10">CR-DP1</strain>
    </source>
</reference>
<dbReference type="InterPro" id="IPR006639">
    <property type="entry name" value="Preselin/SPP"/>
</dbReference>
<evidence type="ECO:0000256" key="6">
    <source>
        <dbReference type="ARBA" id="ARBA00022989"/>
    </source>
</evidence>